<gene>
    <name evidence="2" type="ORF">STAS_32516</name>
</gene>
<sequence length="168" mass="18509">MQDPLNTPVENSSPDILLFLSQQSFFYPMEPTLEAINSNGGSVKVGTTGTISALMSKELDSTKSTTSRTSLDEPSSNRNTNALKNPRNTENTKRMKSHNRSTHQIPMLTADDMSLDGTPIRPKPMKKGPTNVVEIVDIKCGGSDRKWVSPITDRLKKLNFSKLSESIV</sequence>
<name>A0A5A7RAX4_STRAF</name>
<dbReference type="PANTHER" id="PTHR36405">
    <property type="entry name" value="BNAA10G09140D PROTEIN"/>
    <property type="match status" value="1"/>
</dbReference>
<keyword evidence="3" id="KW-1185">Reference proteome</keyword>
<comment type="caution">
    <text evidence="2">The sequence shown here is derived from an EMBL/GenBank/DDBJ whole genome shotgun (WGS) entry which is preliminary data.</text>
</comment>
<dbReference type="EMBL" id="BKCP01011625">
    <property type="protein sequence ID" value="GER54875.1"/>
    <property type="molecule type" value="Genomic_DNA"/>
</dbReference>
<dbReference type="GO" id="GO:0005524">
    <property type="term" value="F:ATP binding"/>
    <property type="evidence" value="ECO:0007669"/>
    <property type="project" value="UniProtKB-KW"/>
</dbReference>
<dbReference type="PANTHER" id="PTHR36405:SF1">
    <property type="entry name" value="OS07G0520600 PROTEIN"/>
    <property type="match status" value="1"/>
</dbReference>
<dbReference type="OrthoDB" id="670923at2759"/>
<evidence type="ECO:0000313" key="2">
    <source>
        <dbReference type="EMBL" id="GER54875.1"/>
    </source>
</evidence>
<proteinExistence type="predicted"/>
<dbReference type="AlphaFoldDB" id="A0A5A7RAX4"/>
<feature type="region of interest" description="Disordered" evidence="1">
    <location>
        <begin position="56"/>
        <end position="102"/>
    </location>
</feature>
<keyword evidence="2" id="KW-0547">Nucleotide-binding</keyword>
<organism evidence="2 3">
    <name type="scientific">Striga asiatica</name>
    <name type="common">Asiatic witchweed</name>
    <name type="synonym">Buchnera asiatica</name>
    <dbReference type="NCBI Taxonomy" id="4170"/>
    <lineage>
        <taxon>Eukaryota</taxon>
        <taxon>Viridiplantae</taxon>
        <taxon>Streptophyta</taxon>
        <taxon>Embryophyta</taxon>
        <taxon>Tracheophyta</taxon>
        <taxon>Spermatophyta</taxon>
        <taxon>Magnoliopsida</taxon>
        <taxon>eudicotyledons</taxon>
        <taxon>Gunneridae</taxon>
        <taxon>Pentapetalae</taxon>
        <taxon>asterids</taxon>
        <taxon>lamiids</taxon>
        <taxon>Lamiales</taxon>
        <taxon>Orobanchaceae</taxon>
        <taxon>Buchnereae</taxon>
        <taxon>Striga</taxon>
    </lineage>
</organism>
<keyword evidence="2" id="KW-0067">ATP-binding</keyword>
<feature type="compositionally biased region" description="Polar residues" evidence="1">
    <location>
        <begin position="62"/>
        <end position="89"/>
    </location>
</feature>
<evidence type="ECO:0000256" key="1">
    <source>
        <dbReference type="SAM" id="MobiDB-lite"/>
    </source>
</evidence>
<evidence type="ECO:0000313" key="3">
    <source>
        <dbReference type="Proteomes" id="UP000325081"/>
    </source>
</evidence>
<dbReference type="Proteomes" id="UP000325081">
    <property type="component" value="Unassembled WGS sequence"/>
</dbReference>
<accession>A0A5A7RAX4</accession>
<protein>
    <submittedName>
        <fullName evidence="2">Light-independent protochlorophyllide reductaseiron-sulfur ATP-binding protein</fullName>
    </submittedName>
</protein>
<reference evidence="3" key="1">
    <citation type="journal article" date="2019" name="Curr. Biol.">
        <title>Genome Sequence of Striga asiatica Provides Insight into the Evolution of Plant Parasitism.</title>
        <authorList>
            <person name="Yoshida S."/>
            <person name="Kim S."/>
            <person name="Wafula E.K."/>
            <person name="Tanskanen J."/>
            <person name="Kim Y.M."/>
            <person name="Honaas L."/>
            <person name="Yang Z."/>
            <person name="Spallek T."/>
            <person name="Conn C.E."/>
            <person name="Ichihashi Y."/>
            <person name="Cheong K."/>
            <person name="Cui S."/>
            <person name="Der J.P."/>
            <person name="Gundlach H."/>
            <person name="Jiao Y."/>
            <person name="Hori C."/>
            <person name="Ishida J.K."/>
            <person name="Kasahara H."/>
            <person name="Kiba T."/>
            <person name="Kim M.S."/>
            <person name="Koo N."/>
            <person name="Laohavisit A."/>
            <person name="Lee Y.H."/>
            <person name="Lumba S."/>
            <person name="McCourt P."/>
            <person name="Mortimer J.C."/>
            <person name="Mutuku J.M."/>
            <person name="Nomura T."/>
            <person name="Sasaki-Sekimoto Y."/>
            <person name="Seto Y."/>
            <person name="Wang Y."/>
            <person name="Wakatake T."/>
            <person name="Sakakibara H."/>
            <person name="Demura T."/>
            <person name="Yamaguchi S."/>
            <person name="Yoneyama K."/>
            <person name="Manabe R.I."/>
            <person name="Nelson D.C."/>
            <person name="Schulman A.H."/>
            <person name="Timko M.P."/>
            <person name="dePamphilis C.W."/>
            <person name="Choi D."/>
            <person name="Shirasu K."/>
        </authorList>
    </citation>
    <scope>NUCLEOTIDE SEQUENCE [LARGE SCALE GENOMIC DNA]</scope>
    <source>
        <strain evidence="3">cv. UVA1</strain>
    </source>
</reference>